<name>A0A833CCQ3_9FIRM</name>
<dbReference type="InterPro" id="IPR026870">
    <property type="entry name" value="Zinc_ribbon_dom"/>
</dbReference>
<reference evidence="4 5" key="1">
    <citation type="submission" date="2019-09" db="EMBL/GenBank/DDBJ databases">
        <title>Draft genome sequence of 3 type strains from the CCUG.</title>
        <authorList>
            <person name="Pineiro-Iglesias B."/>
            <person name="Tunovic T."/>
            <person name="Unosson C."/>
            <person name="Inganas E."/>
            <person name="Ohlen M."/>
            <person name="Cardew S."/>
            <person name="Jensie-Markopoulos S."/>
            <person name="Salva-Serra F."/>
            <person name="Jaen-Luchoro D."/>
            <person name="Karlsson R."/>
            <person name="Svensson-Stadler L."/>
            <person name="Chun J."/>
            <person name="Moore E."/>
        </authorList>
    </citation>
    <scope>NUCLEOTIDE SEQUENCE [LARGE SCALE GENOMIC DNA]</scope>
    <source>
        <strain evidence="4 5">CCUG 65427</strain>
    </source>
</reference>
<evidence type="ECO:0000259" key="3">
    <source>
        <dbReference type="Pfam" id="PF13240"/>
    </source>
</evidence>
<dbReference type="Proteomes" id="UP000434554">
    <property type="component" value="Unassembled WGS sequence"/>
</dbReference>
<evidence type="ECO:0000256" key="2">
    <source>
        <dbReference type="SAM" id="Phobius"/>
    </source>
</evidence>
<dbReference type="InterPro" id="IPR008523">
    <property type="entry name" value="DUF805"/>
</dbReference>
<feature type="transmembrane region" description="Helical" evidence="2">
    <location>
        <begin position="183"/>
        <end position="200"/>
    </location>
</feature>
<evidence type="ECO:0000313" key="4">
    <source>
        <dbReference type="EMBL" id="KAB1479943.1"/>
    </source>
</evidence>
<dbReference type="RefSeq" id="WP_127006849.1">
    <property type="nucleotide sequence ID" value="NZ_JAGZQP010000004.1"/>
</dbReference>
<feature type="domain" description="Zinc-ribbon" evidence="3">
    <location>
        <begin position="2"/>
        <end position="23"/>
    </location>
</feature>
<accession>A0A833CCQ3</accession>
<feature type="compositionally biased region" description="Basic and acidic residues" evidence="1">
    <location>
        <begin position="83"/>
        <end position="106"/>
    </location>
</feature>
<dbReference type="EMBL" id="WBKH01000001">
    <property type="protein sequence ID" value="KAB1479943.1"/>
    <property type="molecule type" value="Genomic_DNA"/>
</dbReference>
<dbReference type="Pfam" id="PF13240">
    <property type="entry name" value="Zn_Ribbon_1"/>
    <property type="match status" value="1"/>
</dbReference>
<evidence type="ECO:0000313" key="5">
    <source>
        <dbReference type="Proteomes" id="UP000434554"/>
    </source>
</evidence>
<dbReference type="GeneID" id="83054118"/>
<dbReference type="GO" id="GO:0005886">
    <property type="term" value="C:plasma membrane"/>
    <property type="evidence" value="ECO:0007669"/>
    <property type="project" value="TreeGrafter"/>
</dbReference>
<dbReference type="AlphaFoldDB" id="A0A833CCQ3"/>
<protein>
    <submittedName>
        <fullName evidence="4">DUF805 domain-containing protein</fullName>
    </submittedName>
</protein>
<dbReference type="Pfam" id="PF05656">
    <property type="entry name" value="DUF805"/>
    <property type="match status" value="1"/>
</dbReference>
<proteinExistence type="predicted"/>
<feature type="region of interest" description="Disordered" evidence="1">
    <location>
        <begin position="31"/>
        <end position="108"/>
    </location>
</feature>
<feature type="transmembrane region" description="Helical" evidence="2">
    <location>
        <begin position="157"/>
        <end position="177"/>
    </location>
</feature>
<feature type="compositionally biased region" description="Polar residues" evidence="1">
    <location>
        <begin position="34"/>
        <end position="44"/>
    </location>
</feature>
<keyword evidence="2" id="KW-1133">Transmembrane helix</keyword>
<keyword evidence="2" id="KW-0472">Membrane</keyword>
<evidence type="ECO:0000256" key="1">
    <source>
        <dbReference type="SAM" id="MobiDB-lite"/>
    </source>
</evidence>
<dbReference type="PANTHER" id="PTHR34980">
    <property type="entry name" value="INNER MEMBRANE PROTEIN-RELATED-RELATED"/>
    <property type="match status" value="1"/>
</dbReference>
<comment type="caution">
    <text evidence="4">The sequence shown here is derived from an EMBL/GenBank/DDBJ whole genome shotgun (WGS) entry which is preliminary data.</text>
</comment>
<keyword evidence="2" id="KW-0812">Transmembrane</keyword>
<gene>
    <name evidence="4" type="ORF">F8R14_01350</name>
</gene>
<organism evidence="4 5">
    <name type="scientific">Veillonella seminalis</name>
    <dbReference type="NCBI Taxonomy" id="1502943"/>
    <lineage>
        <taxon>Bacteria</taxon>
        <taxon>Bacillati</taxon>
        <taxon>Bacillota</taxon>
        <taxon>Negativicutes</taxon>
        <taxon>Veillonellales</taxon>
        <taxon>Veillonellaceae</taxon>
        <taxon>Veillonella</taxon>
    </lineage>
</organism>
<sequence>MKCRNCGTELKETSRFCPSCGTAVDMEDTLAKPNENQVNQSELATQGAEPDKISKTSQFNQPVYVEESQQTDDADTAQSDTENASHSETNESENRVAPDNGNRRGYDNGNYGSYTNVTDAGGYPLNWVGSLPLIDNYKMCFREKYFDFSGRATRGEYWKFTLVQFIVCFFVSSLLWLFTDFGYFVHSAINLILLIPALSVQVRRLHDIGRNALWYLLVFIPFGGLVIFIFNLQKSQPNPNEYGPLPDYSHYAP</sequence>
<dbReference type="PANTHER" id="PTHR34980:SF2">
    <property type="entry name" value="INNER MEMBRANE PROTEIN YHAH-RELATED"/>
    <property type="match status" value="1"/>
</dbReference>
<feature type="transmembrane region" description="Helical" evidence="2">
    <location>
        <begin position="212"/>
        <end position="232"/>
    </location>
</feature>